<proteinExistence type="predicted"/>
<reference evidence="1 2" key="1">
    <citation type="submission" date="2009-01" db="EMBL/GenBank/DDBJ databases">
        <authorList>
            <person name="Fulton L."/>
            <person name="Clifton S."/>
            <person name="Fulton B."/>
            <person name="Xu J."/>
            <person name="Minx P."/>
            <person name="Pepin K.H."/>
            <person name="Johnson M."/>
            <person name="Bhonagiri V."/>
            <person name="Nash W.E."/>
            <person name="Mardis E.R."/>
            <person name="Wilson R.K."/>
        </authorList>
    </citation>
    <scope>NUCLEOTIDE SEQUENCE [LARGE SCALE GENOMIC DNA]</scope>
    <source>
        <strain evidence="1 2">DSM 5476</strain>
    </source>
</reference>
<sequence length="49" mass="5839">MIKRRGHRFLLWRAKVLRDPPACLWPFFPVSFPPISLEAMQNQTQTLPF</sequence>
<protein>
    <submittedName>
        <fullName evidence="1">Uncharacterized protein</fullName>
    </submittedName>
</protein>
<organism evidence="1 2">
    <name type="scientific">[Clostridium] methylpentosum DSM 5476</name>
    <dbReference type="NCBI Taxonomy" id="537013"/>
    <lineage>
        <taxon>Bacteria</taxon>
        <taxon>Bacillati</taxon>
        <taxon>Bacillota</taxon>
        <taxon>Clostridia</taxon>
        <taxon>Eubacteriales</taxon>
        <taxon>Oscillospiraceae</taxon>
        <taxon>Oscillospiraceae incertae sedis</taxon>
    </lineage>
</organism>
<name>C0EDY5_9FIRM</name>
<comment type="caution">
    <text evidence="1">The sequence shown here is derived from an EMBL/GenBank/DDBJ whole genome shotgun (WGS) entry which is preliminary data.</text>
</comment>
<dbReference type="HOGENOM" id="CLU_3134158_0_0_9"/>
<evidence type="ECO:0000313" key="1">
    <source>
        <dbReference type="EMBL" id="EEG30333.1"/>
    </source>
</evidence>
<reference evidence="1 2" key="2">
    <citation type="submission" date="2009-02" db="EMBL/GenBank/DDBJ databases">
        <title>Draft genome sequence of Clostridium methylpentosum (DSM 5476).</title>
        <authorList>
            <person name="Sudarsanam P."/>
            <person name="Ley R."/>
            <person name="Guruge J."/>
            <person name="Turnbaugh P.J."/>
            <person name="Mahowald M."/>
            <person name="Liep D."/>
            <person name="Gordon J."/>
        </authorList>
    </citation>
    <scope>NUCLEOTIDE SEQUENCE [LARGE SCALE GENOMIC DNA]</scope>
    <source>
        <strain evidence="1 2">DSM 5476</strain>
    </source>
</reference>
<evidence type="ECO:0000313" key="2">
    <source>
        <dbReference type="Proteomes" id="UP000003340"/>
    </source>
</evidence>
<gene>
    <name evidence="1" type="ORF">CLOSTMETH_02064</name>
</gene>
<dbReference type="Proteomes" id="UP000003340">
    <property type="component" value="Unassembled WGS sequence"/>
</dbReference>
<dbReference type="EMBL" id="ACEC01000066">
    <property type="protein sequence ID" value="EEG30333.1"/>
    <property type="molecule type" value="Genomic_DNA"/>
</dbReference>
<accession>C0EDY5</accession>
<keyword evidence="2" id="KW-1185">Reference proteome</keyword>
<dbReference type="STRING" id="537013.CLOSTMETH_02064"/>
<dbReference type="AlphaFoldDB" id="C0EDY5"/>